<dbReference type="PANTHER" id="PTHR34203">
    <property type="entry name" value="METHYLTRANSFERASE, FKBM FAMILY PROTEIN"/>
    <property type="match status" value="1"/>
</dbReference>
<proteinExistence type="predicted"/>
<dbReference type="AlphaFoldDB" id="D8JRP2"/>
<dbReference type="GO" id="GO:0008168">
    <property type="term" value="F:methyltransferase activity"/>
    <property type="evidence" value="ECO:0007669"/>
    <property type="project" value="UniProtKB-KW"/>
</dbReference>
<evidence type="ECO:0000259" key="1">
    <source>
        <dbReference type="Pfam" id="PF05050"/>
    </source>
</evidence>
<feature type="domain" description="Methyltransferase FkbM" evidence="1">
    <location>
        <begin position="101"/>
        <end position="261"/>
    </location>
</feature>
<dbReference type="NCBIfam" id="TIGR01444">
    <property type="entry name" value="fkbM_fam"/>
    <property type="match status" value="1"/>
</dbReference>
<dbReference type="eggNOG" id="COG4123">
    <property type="taxonomic scope" value="Bacteria"/>
</dbReference>
<sequence length="289" mass="32616">MNSHTTLRSAVRAATPFAVWQTLGFVKRIPSYWRMDRSEALRVRNRTPGLPLYIKNGVTVFPPESVTAYLNWQHHGIEVNESSLEAREFLELSKGRTALIDIGAQTGFMSALFARSRSSACNILSVEPDPQVLPLLERAVTLNSGPQTEWRILNEAVSDISGRLIMPISNRLHENAMKAIKASEIDVPVTTLPDLLRKIDWRPDIMKIDVESFEHEIICSSLSVIEQIKPALQLEVHWQMLGKRGRNPSNFLAPLASMGYRGIRRQYRDLQAWMRAGRSEAVSRFAIAA</sequence>
<dbReference type="EMBL" id="CP002083">
    <property type="protein sequence ID" value="ADJ22271.1"/>
    <property type="molecule type" value="Genomic_DNA"/>
</dbReference>
<dbReference type="GO" id="GO:0032259">
    <property type="term" value="P:methylation"/>
    <property type="evidence" value="ECO:0007669"/>
    <property type="project" value="UniProtKB-KW"/>
</dbReference>
<dbReference type="STRING" id="582899.Hden_0449"/>
<accession>D8JRP2</accession>
<evidence type="ECO:0000313" key="3">
    <source>
        <dbReference type="Proteomes" id="UP000002033"/>
    </source>
</evidence>
<protein>
    <submittedName>
        <fullName evidence="2">Methyltransferase FkbM family</fullName>
    </submittedName>
</protein>
<dbReference type="Proteomes" id="UP000002033">
    <property type="component" value="Chromosome"/>
</dbReference>
<reference evidence="3" key="1">
    <citation type="journal article" date="2011" name="J. Bacteriol.">
        <title>Genome sequences of eight morphologically diverse alphaproteobacteria.</title>
        <authorList>
            <consortium name="US DOE Joint Genome Institute"/>
            <person name="Brown P.J."/>
            <person name="Kysela D.T."/>
            <person name="Buechlein A."/>
            <person name="Hemmerich C."/>
            <person name="Brun Y.V."/>
        </authorList>
    </citation>
    <scope>NUCLEOTIDE SEQUENCE [LARGE SCALE GENOMIC DNA]</scope>
    <source>
        <strain evidence="3">ATCC 51888 / DSM 1869 / NCIB 11706 / TK 0415</strain>
    </source>
</reference>
<keyword evidence="3" id="KW-1185">Reference proteome</keyword>
<gene>
    <name evidence="2" type="ordered locus">Hden_0449</name>
</gene>
<keyword evidence="2" id="KW-0489">Methyltransferase</keyword>
<evidence type="ECO:0000313" key="2">
    <source>
        <dbReference type="EMBL" id="ADJ22271.1"/>
    </source>
</evidence>
<keyword evidence="2" id="KW-0808">Transferase</keyword>
<dbReference type="RefSeq" id="WP_013214490.1">
    <property type="nucleotide sequence ID" value="NC_014313.1"/>
</dbReference>
<dbReference type="InterPro" id="IPR052514">
    <property type="entry name" value="SAM-dependent_MTase"/>
</dbReference>
<dbReference type="Pfam" id="PF05050">
    <property type="entry name" value="Methyltransf_21"/>
    <property type="match status" value="1"/>
</dbReference>
<dbReference type="PANTHER" id="PTHR34203:SF15">
    <property type="entry name" value="SLL1173 PROTEIN"/>
    <property type="match status" value="1"/>
</dbReference>
<dbReference type="InterPro" id="IPR006342">
    <property type="entry name" value="FkbM_mtfrase"/>
</dbReference>
<dbReference type="InterPro" id="IPR029063">
    <property type="entry name" value="SAM-dependent_MTases_sf"/>
</dbReference>
<dbReference type="Gene3D" id="3.40.50.150">
    <property type="entry name" value="Vaccinia Virus protein VP39"/>
    <property type="match status" value="1"/>
</dbReference>
<dbReference type="OrthoDB" id="9814604at2"/>
<organism evidence="2 3">
    <name type="scientific">Hyphomicrobium denitrificans (strain ATCC 51888 / DSM 1869 / NCIMB 11706 / TK 0415)</name>
    <dbReference type="NCBI Taxonomy" id="582899"/>
    <lineage>
        <taxon>Bacteria</taxon>
        <taxon>Pseudomonadati</taxon>
        <taxon>Pseudomonadota</taxon>
        <taxon>Alphaproteobacteria</taxon>
        <taxon>Hyphomicrobiales</taxon>
        <taxon>Hyphomicrobiaceae</taxon>
        <taxon>Hyphomicrobium</taxon>
    </lineage>
</organism>
<name>D8JRP2_HYPDA</name>
<dbReference type="KEGG" id="hdn:Hden_0449"/>
<dbReference type="HOGENOM" id="CLU_945854_0_0_5"/>
<dbReference type="SUPFAM" id="SSF53335">
    <property type="entry name" value="S-adenosyl-L-methionine-dependent methyltransferases"/>
    <property type="match status" value="1"/>
</dbReference>